<evidence type="ECO:0000256" key="2">
    <source>
        <dbReference type="SAM" id="MobiDB-lite"/>
    </source>
</evidence>
<keyword evidence="3" id="KW-1185">Reference proteome</keyword>
<dbReference type="GO" id="GO:0046872">
    <property type="term" value="F:metal ion binding"/>
    <property type="evidence" value="ECO:0007669"/>
    <property type="project" value="UniProtKB-KW"/>
</dbReference>
<organism evidence="3 4">
    <name type="scientific">Populus euphratica</name>
    <name type="common">Euphrates poplar</name>
    <dbReference type="NCBI Taxonomy" id="75702"/>
    <lineage>
        <taxon>Eukaryota</taxon>
        <taxon>Viridiplantae</taxon>
        <taxon>Streptophyta</taxon>
        <taxon>Embryophyta</taxon>
        <taxon>Tracheophyta</taxon>
        <taxon>Spermatophyta</taxon>
        <taxon>Magnoliopsida</taxon>
        <taxon>eudicotyledons</taxon>
        <taxon>Gunneridae</taxon>
        <taxon>Pentapetalae</taxon>
        <taxon>rosids</taxon>
        <taxon>fabids</taxon>
        <taxon>Malpighiales</taxon>
        <taxon>Salicaceae</taxon>
        <taxon>Saliceae</taxon>
        <taxon>Populus</taxon>
    </lineage>
</organism>
<gene>
    <name evidence="4" type="primary">LOC105117301</name>
</gene>
<keyword evidence="1" id="KW-0479">Metal-binding</keyword>
<feature type="compositionally biased region" description="Basic and acidic residues" evidence="2">
    <location>
        <begin position="73"/>
        <end position="106"/>
    </location>
</feature>
<reference evidence="4" key="1">
    <citation type="submission" date="2025-08" db="UniProtKB">
        <authorList>
            <consortium name="RefSeq"/>
        </authorList>
    </citation>
    <scope>IDENTIFICATION</scope>
</reference>
<dbReference type="SUPFAM" id="SSF55008">
    <property type="entry name" value="HMA, heavy metal-associated domain"/>
    <property type="match status" value="1"/>
</dbReference>
<proteinExistence type="predicted"/>
<sequence length="138" mass="15472">MLQKLVLKVDVHDQKTMTKIIKTTSNLAGVDSISVDRKANKMTVIADGIDPVVIVCRLIKFFSAEIITVGPAKEPEKKIEPKKEEQKQQEEGQMSKDEDQVKKDENAFAELNMSNQAIIDPYLALTVPEEDRNACVLM</sequence>
<dbReference type="KEGG" id="peu:105117301"/>
<dbReference type="AlphaFoldDB" id="A0AAJ6XCA6"/>
<dbReference type="GeneID" id="105117301"/>
<dbReference type="PANTHER" id="PTHR45811">
    <property type="entry name" value="COPPER TRANSPORT PROTEIN FAMILY-RELATED"/>
    <property type="match status" value="1"/>
</dbReference>
<evidence type="ECO:0000313" key="4">
    <source>
        <dbReference type="RefSeq" id="XP_011013214.1"/>
    </source>
</evidence>
<dbReference type="Gene3D" id="3.30.70.100">
    <property type="match status" value="1"/>
</dbReference>
<protein>
    <submittedName>
        <fullName evidence="4">Uncharacterized protein LOC105117301 isoform X1</fullName>
    </submittedName>
</protein>
<dbReference type="InterPro" id="IPR036163">
    <property type="entry name" value="HMA_dom_sf"/>
</dbReference>
<accession>A0AAJ6XCA6</accession>
<dbReference type="Proteomes" id="UP000694918">
    <property type="component" value="Unplaced"/>
</dbReference>
<feature type="region of interest" description="Disordered" evidence="2">
    <location>
        <begin position="72"/>
        <end position="107"/>
    </location>
</feature>
<name>A0AAJ6XCA6_POPEU</name>
<dbReference type="RefSeq" id="XP_011013214.1">
    <property type="nucleotide sequence ID" value="XM_011014912.1"/>
</dbReference>
<dbReference type="InterPro" id="IPR051863">
    <property type="entry name" value="HIPP"/>
</dbReference>
<evidence type="ECO:0000313" key="3">
    <source>
        <dbReference type="Proteomes" id="UP000694918"/>
    </source>
</evidence>
<evidence type="ECO:0000256" key="1">
    <source>
        <dbReference type="ARBA" id="ARBA00022723"/>
    </source>
</evidence>
<dbReference type="PANTHER" id="PTHR45811:SF38">
    <property type="entry name" value="HEAVY METAL-ASSOCIATED DOMAIN PROTEIN"/>
    <property type="match status" value="1"/>
</dbReference>